<evidence type="ECO:0000256" key="7">
    <source>
        <dbReference type="SAM" id="MobiDB-lite"/>
    </source>
</evidence>
<evidence type="ECO:0000256" key="5">
    <source>
        <dbReference type="PROSITE-ProRule" id="PRU00309"/>
    </source>
</evidence>
<reference evidence="9" key="1">
    <citation type="journal article" date="2023" name="G3 (Bethesda)">
        <title>Whole genome assembly and annotation of the endangered Caribbean coral Acropora cervicornis.</title>
        <authorList>
            <person name="Selwyn J.D."/>
            <person name="Vollmer S.V."/>
        </authorList>
    </citation>
    <scope>NUCLEOTIDE SEQUENCE</scope>
    <source>
        <strain evidence="9">K2</strain>
    </source>
</reference>
<evidence type="ECO:0000256" key="1">
    <source>
        <dbReference type="ARBA" id="ARBA00022723"/>
    </source>
</evidence>
<dbReference type="GO" id="GO:0008270">
    <property type="term" value="F:zinc ion binding"/>
    <property type="evidence" value="ECO:0007669"/>
    <property type="project" value="UniProtKB-KW"/>
</dbReference>
<dbReference type="EMBL" id="JARQWQ010000136">
    <property type="protein sequence ID" value="KAK2548888.1"/>
    <property type="molecule type" value="Genomic_DNA"/>
</dbReference>
<keyword evidence="2 5" id="KW-0863">Zinc-finger</keyword>
<evidence type="ECO:0000313" key="10">
    <source>
        <dbReference type="Proteomes" id="UP001249851"/>
    </source>
</evidence>
<feature type="domain" description="THAP-type" evidence="8">
    <location>
        <begin position="735"/>
        <end position="818"/>
    </location>
</feature>
<dbReference type="Gene3D" id="6.20.210.20">
    <property type="entry name" value="THAP domain"/>
    <property type="match status" value="1"/>
</dbReference>
<accession>A0AAD9PTP5</accession>
<evidence type="ECO:0000256" key="3">
    <source>
        <dbReference type="ARBA" id="ARBA00022833"/>
    </source>
</evidence>
<evidence type="ECO:0000256" key="6">
    <source>
        <dbReference type="SAM" id="Coils"/>
    </source>
</evidence>
<dbReference type="Pfam" id="PF13613">
    <property type="entry name" value="HTH_Tnp_4"/>
    <property type="match status" value="1"/>
</dbReference>
<proteinExistence type="predicted"/>
<feature type="compositionally biased region" description="Acidic residues" evidence="7">
    <location>
        <begin position="957"/>
        <end position="975"/>
    </location>
</feature>
<dbReference type="InterPro" id="IPR006612">
    <property type="entry name" value="THAP_Znf"/>
</dbReference>
<comment type="caution">
    <text evidence="9">The sequence shown here is derived from an EMBL/GenBank/DDBJ whole genome shotgun (WGS) entry which is preliminary data.</text>
</comment>
<dbReference type="InterPro" id="IPR038441">
    <property type="entry name" value="THAP_Znf_sf"/>
</dbReference>
<feature type="coiled-coil region" evidence="6">
    <location>
        <begin position="829"/>
        <end position="856"/>
    </location>
</feature>
<reference evidence="9" key="2">
    <citation type="journal article" date="2023" name="Science">
        <title>Genomic signatures of disease resistance in endangered staghorn corals.</title>
        <authorList>
            <person name="Vollmer S.V."/>
            <person name="Selwyn J.D."/>
            <person name="Despard B.A."/>
            <person name="Roesel C.L."/>
        </authorList>
    </citation>
    <scope>NUCLEOTIDE SEQUENCE</scope>
    <source>
        <strain evidence="9">K2</strain>
    </source>
</reference>
<feature type="region of interest" description="Disordered" evidence="7">
    <location>
        <begin position="202"/>
        <end position="267"/>
    </location>
</feature>
<keyword evidence="1" id="KW-0479">Metal-binding</keyword>
<dbReference type="SMART" id="SM00980">
    <property type="entry name" value="THAP"/>
    <property type="match status" value="2"/>
</dbReference>
<keyword evidence="10" id="KW-1185">Reference proteome</keyword>
<dbReference type="Proteomes" id="UP001249851">
    <property type="component" value="Unassembled WGS sequence"/>
</dbReference>
<gene>
    <name evidence="9" type="ORF">P5673_030815</name>
</gene>
<dbReference type="PROSITE" id="PS50950">
    <property type="entry name" value="ZF_THAP"/>
    <property type="match status" value="2"/>
</dbReference>
<name>A0AAD9PTP5_ACRCE</name>
<sequence length="1092" mass="125404">MASSSDSEFNHVQPRRRTISYEFVWLYEKRKSTPRGKDWDQLNRNGRGKEISMTISMKARQVTDLVRASFPELRNADLTKIRVYKSFSKGSKMERLNVSIQSHCGIVIMVHCCVPGCINHSSETSNISYHRIPNNKALRKAWLARIRRDNLPPLQNCYVCSEHFIDDCFESGLKAQLMPELKVKRRLKRDAIPSVFSFGPVPKKPRISSENRESRQRVQELRHEESPNDPPLSPLVVDDDDGNGEEYKCEMTDNAGSSSNDTDDELDCEEHPERKFQVFESCLKLLLKFCSKCGGTIFESTETTSGSMFSVKMLCVNNHLTCWNSQPLIKNIAAGNLLSSAAILFSGNTLSHIAQFASFLNSKFFSHTTFYNIQNKYLFPVVNKAWKEERSSVLDEVKSNGPVSLIGDGRCDSPGHNAKYCTYTMMTDEGKVAAINVVQVTEVTSSNAMEKKGFKRCIQDLAREEDTIRRIATDRHTSISSTMKKGHGEIDHQYDVWHLSKWVIRKLSQKAKVKGCEDLLPWICSLSNHMWWCSATCDGNAQVLKEKWKSALFHVTNKHKWNGYTHFHECCHPRLTSAQIRKKKWPKPDTPAYIALEEVVLNKKILKDIEKLTEFCHDGELEVYHSEYLKYCPKREHFSHKGMVARAQLTALDHNASCGRKQATVQSGPRAGQARYKVSFPKAQKEWVAKPIKEKKSYEHVMVLMDTVADACETGEVDIEPEARHLPKNISGTAPPSKQKLVFDCNNNSTDERLSFHKFPDDPKLRKVWTSRIKRDPTKDFKITPSSKVCSAHFLEEDYKFINSHNKRLKDDACPSVFSWTKKVQERALPAKRAKLDEERRKLEEEETETASEEEGYFETVDKQRVNRGIQVNLEVECPHTMSLRILKSKCTTQKIEIELFSHYTGFRSYSQFMEFLEFVLPGQKRSKLVYWGTARAKANIIDTALLFGAQSNTQDSEPDDVNSENDDEDLDNGDEQVTKDRQLDIEGEFLMFMMRLRLGLTITDLSFRFSLSKATLSTILTTWLNYLFIHLGQLKIWPHRNVLVSHMPKDFKEKYPNNVCIIDCTELKIQIPSSLVKQSQSYSNYKSYLQL</sequence>
<dbReference type="Pfam" id="PF05485">
    <property type="entry name" value="THAP"/>
    <property type="match status" value="2"/>
</dbReference>
<dbReference type="InterPro" id="IPR027805">
    <property type="entry name" value="Transposase_HTH_dom"/>
</dbReference>
<dbReference type="PANTHER" id="PTHR31751">
    <property type="entry name" value="SI:CH211-108C17.2-RELATED-RELATED"/>
    <property type="match status" value="1"/>
</dbReference>
<keyword evidence="6" id="KW-0175">Coiled coil</keyword>
<feature type="domain" description="THAP-type" evidence="8">
    <location>
        <begin position="108"/>
        <end position="196"/>
    </location>
</feature>
<dbReference type="AlphaFoldDB" id="A0AAD9PTP5"/>
<feature type="compositionally biased region" description="Basic and acidic residues" evidence="7">
    <location>
        <begin position="207"/>
        <end position="226"/>
    </location>
</feature>
<evidence type="ECO:0000313" key="9">
    <source>
        <dbReference type="EMBL" id="KAK2548888.1"/>
    </source>
</evidence>
<keyword evidence="3" id="KW-0862">Zinc</keyword>
<dbReference type="GO" id="GO:0003677">
    <property type="term" value="F:DNA binding"/>
    <property type="evidence" value="ECO:0007669"/>
    <property type="project" value="UniProtKB-UniRule"/>
</dbReference>
<protein>
    <submittedName>
        <fullName evidence="9">THAP domain-containing protein 2</fullName>
    </submittedName>
</protein>
<dbReference type="SMART" id="SM00692">
    <property type="entry name" value="DM3"/>
    <property type="match status" value="2"/>
</dbReference>
<evidence type="ECO:0000256" key="4">
    <source>
        <dbReference type="ARBA" id="ARBA00023125"/>
    </source>
</evidence>
<feature type="region of interest" description="Disordered" evidence="7">
    <location>
        <begin position="952"/>
        <end position="978"/>
    </location>
</feature>
<keyword evidence="4 5" id="KW-0238">DNA-binding</keyword>
<dbReference type="SUPFAM" id="SSF57716">
    <property type="entry name" value="Glucocorticoid receptor-like (DNA-binding domain)"/>
    <property type="match status" value="2"/>
</dbReference>
<dbReference type="PANTHER" id="PTHR31751:SF42">
    <property type="entry name" value="PROTEIN CBG10204"/>
    <property type="match status" value="1"/>
</dbReference>
<evidence type="ECO:0000256" key="2">
    <source>
        <dbReference type="ARBA" id="ARBA00022771"/>
    </source>
</evidence>
<evidence type="ECO:0000259" key="8">
    <source>
        <dbReference type="PROSITE" id="PS50950"/>
    </source>
</evidence>
<organism evidence="9 10">
    <name type="scientific">Acropora cervicornis</name>
    <name type="common">Staghorn coral</name>
    <dbReference type="NCBI Taxonomy" id="6130"/>
    <lineage>
        <taxon>Eukaryota</taxon>
        <taxon>Metazoa</taxon>
        <taxon>Cnidaria</taxon>
        <taxon>Anthozoa</taxon>
        <taxon>Hexacorallia</taxon>
        <taxon>Scleractinia</taxon>
        <taxon>Astrocoeniina</taxon>
        <taxon>Acroporidae</taxon>
        <taxon>Acropora</taxon>
    </lineage>
</organism>